<accession>A0ABU0E2P7</accession>
<feature type="domain" description="PTS EIIB type-3" evidence="8">
    <location>
        <begin position="3"/>
        <end position="103"/>
    </location>
</feature>
<dbReference type="EMBL" id="JAUSUR010000003">
    <property type="protein sequence ID" value="MDQ0361171.1"/>
    <property type="molecule type" value="Genomic_DNA"/>
</dbReference>
<evidence type="ECO:0000256" key="5">
    <source>
        <dbReference type="ARBA" id="ARBA00022683"/>
    </source>
</evidence>
<evidence type="ECO:0000259" key="8">
    <source>
        <dbReference type="PROSITE" id="PS51100"/>
    </source>
</evidence>
<evidence type="ECO:0000256" key="4">
    <source>
        <dbReference type="ARBA" id="ARBA00022679"/>
    </source>
</evidence>
<evidence type="ECO:0000256" key="3">
    <source>
        <dbReference type="ARBA" id="ARBA00022597"/>
    </source>
</evidence>
<keyword evidence="6" id="KW-0418">Kinase</keyword>
<dbReference type="InterPro" id="IPR051819">
    <property type="entry name" value="PTS_sugar-specific_EIIB"/>
</dbReference>
<evidence type="ECO:0000256" key="6">
    <source>
        <dbReference type="ARBA" id="ARBA00022777"/>
    </source>
</evidence>
<organism evidence="9 10">
    <name type="scientific">Breznakia pachnodae</name>
    <dbReference type="NCBI Taxonomy" id="265178"/>
    <lineage>
        <taxon>Bacteria</taxon>
        <taxon>Bacillati</taxon>
        <taxon>Bacillota</taxon>
        <taxon>Erysipelotrichia</taxon>
        <taxon>Erysipelotrichales</taxon>
        <taxon>Erysipelotrichaceae</taxon>
        <taxon>Breznakia</taxon>
    </lineage>
</organism>
<dbReference type="PROSITE" id="PS51100">
    <property type="entry name" value="PTS_EIIB_TYPE_3"/>
    <property type="match status" value="1"/>
</dbReference>
<keyword evidence="2" id="KW-0597">Phosphoprotein</keyword>
<dbReference type="PANTHER" id="PTHR34581:SF2">
    <property type="entry name" value="PTS SYSTEM N,N'-DIACETYLCHITOBIOSE-SPECIFIC EIIB COMPONENT"/>
    <property type="match status" value="1"/>
</dbReference>
<dbReference type="CDD" id="cd05564">
    <property type="entry name" value="PTS_IIB_chitobiose_lichenan"/>
    <property type="match status" value="1"/>
</dbReference>
<keyword evidence="1" id="KW-0813">Transport</keyword>
<feature type="modified residue" description="Phosphocysteine; by EIIA" evidence="7">
    <location>
        <position position="10"/>
    </location>
</feature>
<keyword evidence="4" id="KW-0808">Transferase</keyword>
<sequence>MADIKILLCCGAGMSSGFLAQKARQAAKKKGIMASIDARAESEVNDYLKSIDVLMVGPHYAIRLNDFEQMAAPYNVPVVLIPQNIYAGLDGNALLELALESKK</sequence>
<name>A0ABU0E2P7_9FIRM</name>
<reference evidence="9 10" key="1">
    <citation type="submission" date="2023-07" db="EMBL/GenBank/DDBJ databases">
        <title>Genomic Encyclopedia of Type Strains, Phase IV (KMG-IV): sequencing the most valuable type-strain genomes for metagenomic binning, comparative biology and taxonomic classification.</title>
        <authorList>
            <person name="Goeker M."/>
        </authorList>
    </citation>
    <scope>NUCLEOTIDE SEQUENCE [LARGE SCALE GENOMIC DNA]</scope>
    <source>
        <strain evidence="9 10">DSM 16784</strain>
    </source>
</reference>
<dbReference type="RefSeq" id="WP_307407670.1">
    <property type="nucleotide sequence ID" value="NZ_JAUSUR010000003.1"/>
</dbReference>
<dbReference type="Gene3D" id="3.40.50.2300">
    <property type="match status" value="1"/>
</dbReference>
<keyword evidence="3" id="KW-0762">Sugar transport</keyword>
<keyword evidence="10" id="KW-1185">Reference proteome</keyword>
<dbReference type="InterPro" id="IPR003501">
    <property type="entry name" value="PTS_EIIB_2/3"/>
</dbReference>
<evidence type="ECO:0000256" key="1">
    <source>
        <dbReference type="ARBA" id="ARBA00022448"/>
    </source>
</evidence>
<comment type="caution">
    <text evidence="9">The sequence shown here is derived from an EMBL/GenBank/DDBJ whole genome shotgun (WGS) entry which is preliminary data.</text>
</comment>
<protein>
    <submittedName>
        <fullName evidence="9">PTS system cellobiose-specific IIB component</fullName>
    </submittedName>
</protein>
<dbReference type="Proteomes" id="UP001230220">
    <property type="component" value="Unassembled WGS sequence"/>
</dbReference>
<dbReference type="InterPro" id="IPR036095">
    <property type="entry name" value="PTS_EIIB-like_sf"/>
</dbReference>
<dbReference type="PANTHER" id="PTHR34581">
    <property type="entry name" value="PTS SYSTEM N,N'-DIACETYLCHITOBIOSE-SPECIFIC EIIB COMPONENT"/>
    <property type="match status" value="1"/>
</dbReference>
<proteinExistence type="predicted"/>
<evidence type="ECO:0000256" key="2">
    <source>
        <dbReference type="ARBA" id="ARBA00022553"/>
    </source>
</evidence>
<keyword evidence="5" id="KW-0598">Phosphotransferase system</keyword>
<gene>
    <name evidence="9" type="ORF">J2S15_001918</name>
</gene>
<evidence type="ECO:0000313" key="9">
    <source>
        <dbReference type="EMBL" id="MDQ0361171.1"/>
    </source>
</evidence>
<dbReference type="InterPro" id="IPR013012">
    <property type="entry name" value="PTS_EIIB_3"/>
</dbReference>
<dbReference type="SUPFAM" id="SSF52794">
    <property type="entry name" value="PTS system IIB component-like"/>
    <property type="match status" value="1"/>
</dbReference>
<dbReference type="Pfam" id="PF02302">
    <property type="entry name" value="PTS_IIB"/>
    <property type="match status" value="1"/>
</dbReference>
<evidence type="ECO:0000313" key="10">
    <source>
        <dbReference type="Proteomes" id="UP001230220"/>
    </source>
</evidence>
<evidence type="ECO:0000256" key="7">
    <source>
        <dbReference type="PROSITE-ProRule" id="PRU00423"/>
    </source>
</evidence>